<evidence type="ECO:0000256" key="1">
    <source>
        <dbReference type="SAM" id="MobiDB-lite"/>
    </source>
</evidence>
<comment type="caution">
    <text evidence="2">The sequence shown here is derived from an EMBL/GenBank/DDBJ whole genome shotgun (WGS) entry which is preliminary data.</text>
</comment>
<evidence type="ECO:0000313" key="3">
    <source>
        <dbReference type="Proteomes" id="UP001216579"/>
    </source>
</evidence>
<gene>
    <name evidence="2" type="ORF">P3G67_23940</name>
</gene>
<protein>
    <submittedName>
        <fullName evidence="2">Uncharacterized protein</fullName>
    </submittedName>
</protein>
<name>A0ABT5ZQX7_9ACTN</name>
<evidence type="ECO:0000313" key="2">
    <source>
        <dbReference type="EMBL" id="MDF3292230.1"/>
    </source>
</evidence>
<sequence>MATATPCTPARCSSGVGCCRPGTAGAQVAPAAPQSRRSAREERRHQVLMAALGAAGLTDLGPEDSSAMAQIVDALDEGAVRAVAHWLAPANGQA</sequence>
<organism evidence="2 3">
    <name type="scientific">Streptomyces silvisoli</name>
    <dbReference type="NCBI Taxonomy" id="3034235"/>
    <lineage>
        <taxon>Bacteria</taxon>
        <taxon>Bacillati</taxon>
        <taxon>Actinomycetota</taxon>
        <taxon>Actinomycetes</taxon>
        <taxon>Kitasatosporales</taxon>
        <taxon>Streptomycetaceae</taxon>
        <taxon>Streptomyces</taxon>
    </lineage>
</organism>
<feature type="region of interest" description="Disordered" evidence="1">
    <location>
        <begin position="24"/>
        <end position="43"/>
    </location>
</feature>
<accession>A0ABT5ZQX7</accession>
<reference evidence="2 3" key="1">
    <citation type="submission" date="2023-03" db="EMBL/GenBank/DDBJ databases">
        <title>Draft genome sequence of Streptomyces sp. RB6PN23 isolated from peat swamp forest in Thailand.</title>
        <authorList>
            <person name="Klaysubun C."/>
            <person name="Duangmal K."/>
        </authorList>
    </citation>
    <scope>NUCLEOTIDE SEQUENCE [LARGE SCALE GENOMIC DNA]</scope>
    <source>
        <strain evidence="2 3">RB6PN23</strain>
    </source>
</reference>
<dbReference type="Proteomes" id="UP001216579">
    <property type="component" value="Unassembled WGS sequence"/>
</dbReference>
<dbReference type="EMBL" id="JARJBC010000016">
    <property type="protein sequence ID" value="MDF3292230.1"/>
    <property type="molecule type" value="Genomic_DNA"/>
</dbReference>
<dbReference type="RefSeq" id="WP_276095311.1">
    <property type="nucleotide sequence ID" value="NZ_JARJBC010000016.1"/>
</dbReference>
<proteinExistence type="predicted"/>
<keyword evidence="3" id="KW-1185">Reference proteome</keyword>